<feature type="transmembrane region" description="Helical" evidence="1">
    <location>
        <begin position="125"/>
        <end position="144"/>
    </location>
</feature>
<keyword evidence="1" id="KW-1133">Transmembrane helix</keyword>
<reference evidence="2" key="1">
    <citation type="submission" date="2021-01" db="EMBL/GenBank/DDBJ databases">
        <authorList>
            <person name="Corre E."/>
            <person name="Pelletier E."/>
            <person name="Niang G."/>
            <person name="Scheremetjew M."/>
            <person name="Finn R."/>
            <person name="Kale V."/>
            <person name="Holt S."/>
            <person name="Cochrane G."/>
            <person name="Meng A."/>
            <person name="Brown T."/>
            <person name="Cohen L."/>
        </authorList>
    </citation>
    <scope>NUCLEOTIDE SEQUENCE</scope>
    <source>
        <strain evidence="2">CCMP 2712</strain>
    </source>
</reference>
<protein>
    <submittedName>
        <fullName evidence="2">Uncharacterized protein</fullName>
    </submittedName>
</protein>
<accession>A0A7S4KSS9</accession>
<sequence>MEESHEYSRFERDSGSTWNFLHLDCALLKLARTSSVAMIAAMWIAPFLPFVSVIAHLPDFTMHMIVLVLLSVLELPFCCTFLNFCVMIQKLLSCFEIYWLRGLLYWVLAVSLLLVDIFIDDRRSLTAWLFALALIVVGTMYVLAHCNGERGGARVSDLIEDNGSSGWRFPRLFGRGEGAGAGAVTLTQDALGEDVAFRRAALRAAMSTAL</sequence>
<organism evidence="2">
    <name type="scientific">Guillardia theta</name>
    <name type="common">Cryptophyte</name>
    <name type="synonym">Cryptomonas phi</name>
    <dbReference type="NCBI Taxonomy" id="55529"/>
    <lineage>
        <taxon>Eukaryota</taxon>
        <taxon>Cryptophyceae</taxon>
        <taxon>Pyrenomonadales</taxon>
        <taxon>Geminigeraceae</taxon>
        <taxon>Guillardia</taxon>
    </lineage>
</organism>
<dbReference type="AlphaFoldDB" id="A0A7S4KSS9"/>
<name>A0A7S4KSS9_GUITH</name>
<evidence type="ECO:0000256" key="1">
    <source>
        <dbReference type="SAM" id="Phobius"/>
    </source>
</evidence>
<evidence type="ECO:0000313" key="2">
    <source>
        <dbReference type="EMBL" id="CAE2303581.1"/>
    </source>
</evidence>
<proteinExistence type="predicted"/>
<dbReference type="EMBL" id="HBKN01022079">
    <property type="protein sequence ID" value="CAE2303581.1"/>
    <property type="molecule type" value="Transcribed_RNA"/>
</dbReference>
<gene>
    <name evidence="2" type="ORF">GTHE00462_LOCUS17312</name>
</gene>
<keyword evidence="1" id="KW-0812">Transmembrane</keyword>
<feature type="transmembrane region" description="Helical" evidence="1">
    <location>
        <begin position="36"/>
        <end position="57"/>
    </location>
</feature>
<feature type="transmembrane region" description="Helical" evidence="1">
    <location>
        <begin position="98"/>
        <end position="119"/>
    </location>
</feature>
<feature type="transmembrane region" description="Helical" evidence="1">
    <location>
        <begin position="63"/>
        <end position="86"/>
    </location>
</feature>
<keyword evidence="1" id="KW-0472">Membrane</keyword>